<dbReference type="EMBL" id="UINC01017628">
    <property type="protein sequence ID" value="SVA73316.1"/>
    <property type="molecule type" value="Genomic_DNA"/>
</dbReference>
<dbReference type="InterPro" id="IPR050093">
    <property type="entry name" value="ABC_SmlMolc_Importer"/>
</dbReference>
<evidence type="ECO:0000259" key="7">
    <source>
        <dbReference type="PROSITE" id="PS50893"/>
    </source>
</evidence>
<evidence type="ECO:0000256" key="3">
    <source>
        <dbReference type="ARBA" id="ARBA00022741"/>
    </source>
</evidence>
<dbReference type="PANTHER" id="PTHR42781:SF4">
    <property type="entry name" value="SPERMIDINE_PUTRESCINE IMPORT ATP-BINDING PROTEIN POTA"/>
    <property type="match status" value="1"/>
</dbReference>
<feature type="non-terminal residue" evidence="8">
    <location>
        <position position="1"/>
    </location>
</feature>
<protein>
    <recommendedName>
        <fullName evidence="7">ABC transporter domain-containing protein</fullName>
    </recommendedName>
</protein>
<dbReference type="Pfam" id="PF00005">
    <property type="entry name" value="ABC_tran"/>
    <property type="match status" value="1"/>
</dbReference>
<dbReference type="SMART" id="SM00382">
    <property type="entry name" value="AAA"/>
    <property type="match status" value="1"/>
</dbReference>
<dbReference type="InterPro" id="IPR005893">
    <property type="entry name" value="PotA-like"/>
</dbReference>
<evidence type="ECO:0000313" key="8">
    <source>
        <dbReference type="EMBL" id="SVA73316.1"/>
    </source>
</evidence>
<dbReference type="InterPro" id="IPR017871">
    <property type="entry name" value="ABC_transporter-like_CS"/>
</dbReference>
<evidence type="ECO:0000256" key="6">
    <source>
        <dbReference type="ARBA" id="ARBA00023136"/>
    </source>
</evidence>
<evidence type="ECO:0000256" key="2">
    <source>
        <dbReference type="ARBA" id="ARBA00022475"/>
    </source>
</evidence>
<proteinExistence type="predicted"/>
<keyword evidence="2" id="KW-1003">Cell membrane</keyword>
<dbReference type="SUPFAM" id="SSF52540">
    <property type="entry name" value="P-loop containing nucleoside triphosphate hydrolases"/>
    <property type="match status" value="1"/>
</dbReference>
<dbReference type="Pfam" id="PF08402">
    <property type="entry name" value="TOBE_2"/>
    <property type="match status" value="1"/>
</dbReference>
<dbReference type="PROSITE" id="PS50893">
    <property type="entry name" value="ABC_TRANSPORTER_2"/>
    <property type="match status" value="1"/>
</dbReference>
<dbReference type="InterPro" id="IPR003593">
    <property type="entry name" value="AAA+_ATPase"/>
</dbReference>
<dbReference type="GO" id="GO:0005524">
    <property type="term" value="F:ATP binding"/>
    <property type="evidence" value="ECO:0007669"/>
    <property type="project" value="UniProtKB-KW"/>
</dbReference>
<dbReference type="InterPro" id="IPR027417">
    <property type="entry name" value="P-loop_NTPase"/>
</dbReference>
<dbReference type="AlphaFoldDB" id="A0A381Y892"/>
<keyword evidence="5" id="KW-1278">Translocase</keyword>
<accession>A0A381Y892</accession>
<dbReference type="GO" id="GO:0043190">
    <property type="term" value="C:ATP-binding cassette (ABC) transporter complex"/>
    <property type="evidence" value="ECO:0007669"/>
    <property type="project" value="InterPro"/>
</dbReference>
<keyword evidence="6" id="KW-0472">Membrane</keyword>
<sequence length="337" mass="36984">VDNISLSIRKGEFFSLLGPSGCGKTTLLRILGGFEAPSVGTIMIEGQDITHMPAHLRPTNTVFQNYAIFPHLNVEQNVAYGLRQQKLSREEQTEKVSAALAMVQLEGFDKRGADEMSGGQKQRVALARALIKRPKVLLLDEPLGALDKKLREEMQIELRMLQQQVGITFVFVTHDQEEALTLSDRVAVMNEGRIIQQAPPRDIYERPSSREVADFIGQMNLLSGIVESVEEQVVVSSAELGSVSVNANNQAVHPGDRVTLAVRPENLSLSDIPATGGLPVTLAASAFWGHTTYYRIIPEGAGSNTLDVSQRDYHGSKNSGDQAWLCFDSSNFLLLKD</sequence>
<keyword evidence="4" id="KW-0067">ATP-binding</keyword>
<keyword evidence="1" id="KW-0813">Transport</keyword>
<feature type="domain" description="ABC transporter" evidence="7">
    <location>
        <begin position="1"/>
        <end position="216"/>
    </location>
</feature>
<dbReference type="InterPro" id="IPR008995">
    <property type="entry name" value="Mo/tungstate-bd_C_term_dom"/>
</dbReference>
<dbReference type="FunFam" id="3.40.50.300:FF:000133">
    <property type="entry name" value="Spermidine/putrescine import ATP-binding protein PotA"/>
    <property type="match status" value="1"/>
</dbReference>
<name>A0A381Y892_9ZZZZ</name>
<evidence type="ECO:0000256" key="5">
    <source>
        <dbReference type="ARBA" id="ARBA00022967"/>
    </source>
</evidence>
<dbReference type="PANTHER" id="PTHR42781">
    <property type="entry name" value="SPERMIDINE/PUTRESCINE IMPORT ATP-BINDING PROTEIN POTA"/>
    <property type="match status" value="1"/>
</dbReference>
<gene>
    <name evidence="8" type="ORF">METZ01_LOCUS126170</name>
</gene>
<dbReference type="Gene3D" id="2.40.50.100">
    <property type="match status" value="1"/>
</dbReference>
<dbReference type="PROSITE" id="PS00211">
    <property type="entry name" value="ABC_TRANSPORTER_1"/>
    <property type="match status" value="1"/>
</dbReference>
<dbReference type="InterPro" id="IPR013611">
    <property type="entry name" value="Transp-assoc_OB_typ2"/>
</dbReference>
<dbReference type="SUPFAM" id="SSF50331">
    <property type="entry name" value="MOP-like"/>
    <property type="match status" value="1"/>
</dbReference>
<dbReference type="NCBIfam" id="TIGR01187">
    <property type="entry name" value="potA"/>
    <property type="match status" value="1"/>
</dbReference>
<dbReference type="GO" id="GO:0015417">
    <property type="term" value="F:ABC-type polyamine transporter activity"/>
    <property type="evidence" value="ECO:0007669"/>
    <property type="project" value="InterPro"/>
</dbReference>
<dbReference type="Gene3D" id="3.40.50.300">
    <property type="entry name" value="P-loop containing nucleotide triphosphate hydrolases"/>
    <property type="match status" value="1"/>
</dbReference>
<dbReference type="InterPro" id="IPR003439">
    <property type="entry name" value="ABC_transporter-like_ATP-bd"/>
</dbReference>
<keyword evidence="3" id="KW-0547">Nucleotide-binding</keyword>
<evidence type="ECO:0000256" key="4">
    <source>
        <dbReference type="ARBA" id="ARBA00022840"/>
    </source>
</evidence>
<organism evidence="8">
    <name type="scientific">marine metagenome</name>
    <dbReference type="NCBI Taxonomy" id="408172"/>
    <lineage>
        <taxon>unclassified sequences</taxon>
        <taxon>metagenomes</taxon>
        <taxon>ecological metagenomes</taxon>
    </lineage>
</organism>
<reference evidence="8" key="1">
    <citation type="submission" date="2018-05" db="EMBL/GenBank/DDBJ databases">
        <authorList>
            <person name="Lanie J.A."/>
            <person name="Ng W.-L."/>
            <person name="Kazmierczak K.M."/>
            <person name="Andrzejewski T.M."/>
            <person name="Davidsen T.M."/>
            <person name="Wayne K.J."/>
            <person name="Tettelin H."/>
            <person name="Glass J.I."/>
            <person name="Rusch D."/>
            <person name="Podicherti R."/>
            <person name="Tsui H.-C.T."/>
            <person name="Winkler M.E."/>
        </authorList>
    </citation>
    <scope>NUCLEOTIDE SEQUENCE</scope>
</reference>
<dbReference type="GO" id="GO:0016887">
    <property type="term" value="F:ATP hydrolysis activity"/>
    <property type="evidence" value="ECO:0007669"/>
    <property type="project" value="InterPro"/>
</dbReference>
<evidence type="ECO:0000256" key="1">
    <source>
        <dbReference type="ARBA" id="ARBA00022448"/>
    </source>
</evidence>